<sequence>MALARPLSFTEQLNLRAIGKDVYESLHAPSKMGNPANIAYGGYALATACKSTYLSVPAGYHLYSMMGHYLGPAYADRPLRASVRTIRQTRTFATRQVEVSQKRDDGENRVSLIAIADFHIKEPASLLEYSKPPSMKYSHYANLPSQKEAHQKLLDEGKITQGLLDAHAKTFGLLRGIYDQRPCPETVFPQNLYGMAKTLPTTQDHLTTTEKTNADWFRCIEHLPTPIDNMTNLTFFIDGAIAFLPLSFNHLWFEDIGACSSLDFALRFFMSGDEVDVGKWHLREMKTSVGSEARSYGEAWVWDEQGRAVACMSQQSILRPKVGVEKGKL</sequence>
<dbReference type="Gene3D" id="2.40.160.210">
    <property type="entry name" value="Acyl-CoA thioesterase, double hotdog domain"/>
    <property type="match status" value="1"/>
</dbReference>
<dbReference type="InterPro" id="IPR029069">
    <property type="entry name" value="HotDog_dom_sf"/>
</dbReference>
<comment type="similarity">
    <text evidence="1">Belongs to the C/M/P thioester hydrolase family.</text>
</comment>
<evidence type="ECO:0000256" key="2">
    <source>
        <dbReference type="ARBA" id="ARBA00022801"/>
    </source>
</evidence>
<comment type="caution">
    <text evidence="5">The sequence shown here is derived from an EMBL/GenBank/DDBJ whole genome shotgun (WGS) entry which is preliminary data.</text>
</comment>
<evidence type="ECO:0000313" key="5">
    <source>
        <dbReference type="EMBL" id="KAF2023945.1"/>
    </source>
</evidence>
<gene>
    <name evidence="5" type="ORF">EK21DRAFT_79819</name>
</gene>
<dbReference type="PANTHER" id="PTHR11066">
    <property type="entry name" value="ACYL-COA THIOESTERASE"/>
    <property type="match status" value="1"/>
</dbReference>
<dbReference type="InterPro" id="IPR049450">
    <property type="entry name" value="ACOT8-like_C"/>
</dbReference>
<feature type="domain" description="Acyl-CoA thioesterase-like N-terminal HotDog" evidence="3">
    <location>
        <begin position="29"/>
        <end position="118"/>
    </location>
</feature>
<dbReference type="InterPro" id="IPR049449">
    <property type="entry name" value="TesB_ACOT8-like_N"/>
</dbReference>
<evidence type="ECO:0000256" key="1">
    <source>
        <dbReference type="ARBA" id="ARBA00006538"/>
    </source>
</evidence>
<dbReference type="SUPFAM" id="SSF54637">
    <property type="entry name" value="Thioesterase/thiol ester dehydrase-isomerase"/>
    <property type="match status" value="2"/>
</dbReference>
<keyword evidence="2" id="KW-0378">Hydrolase</keyword>
<dbReference type="GO" id="GO:0009062">
    <property type="term" value="P:fatty acid catabolic process"/>
    <property type="evidence" value="ECO:0007669"/>
    <property type="project" value="TreeGrafter"/>
</dbReference>
<dbReference type="CDD" id="cd03444">
    <property type="entry name" value="Thioesterase_II_repeat1"/>
    <property type="match status" value="1"/>
</dbReference>
<accession>A0A9P4GYP7</accession>
<organism evidence="5 6">
    <name type="scientific">Setomelanomma holmii</name>
    <dbReference type="NCBI Taxonomy" id="210430"/>
    <lineage>
        <taxon>Eukaryota</taxon>
        <taxon>Fungi</taxon>
        <taxon>Dikarya</taxon>
        <taxon>Ascomycota</taxon>
        <taxon>Pezizomycotina</taxon>
        <taxon>Dothideomycetes</taxon>
        <taxon>Pleosporomycetidae</taxon>
        <taxon>Pleosporales</taxon>
        <taxon>Pleosporineae</taxon>
        <taxon>Phaeosphaeriaceae</taxon>
        <taxon>Setomelanomma</taxon>
    </lineage>
</organism>
<dbReference type="OrthoDB" id="68328at2759"/>
<protein>
    <submittedName>
        <fullName evidence="5">Thioesterase/thiol ester dehydrase-isomerase</fullName>
    </submittedName>
</protein>
<dbReference type="InterPro" id="IPR042171">
    <property type="entry name" value="Acyl-CoA_hotdog"/>
</dbReference>
<dbReference type="AlphaFoldDB" id="A0A9P4GYP7"/>
<dbReference type="GO" id="GO:0047617">
    <property type="term" value="F:fatty acyl-CoA hydrolase activity"/>
    <property type="evidence" value="ECO:0007669"/>
    <property type="project" value="InterPro"/>
</dbReference>
<evidence type="ECO:0000259" key="4">
    <source>
        <dbReference type="Pfam" id="PF20789"/>
    </source>
</evidence>
<evidence type="ECO:0000259" key="3">
    <source>
        <dbReference type="Pfam" id="PF13622"/>
    </source>
</evidence>
<dbReference type="GO" id="GO:0005782">
    <property type="term" value="C:peroxisomal matrix"/>
    <property type="evidence" value="ECO:0007669"/>
    <property type="project" value="UniProtKB-SubCell"/>
</dbReference>
<feature type="domain" description="Acyl-CoA thioesterase-like C-terminal" evidence="4">
    <location>
        <begin position="204"/>
        <end position="317"/>
    </location>
</feature>
<reference evidence="5" key="1">
    <citation type="journal article" date="2020" name="Stud. Mycol.">
        <title>101 Dothideomycetes genomes: a test case for predicting lifestyles and emergence of pathogens.</title>
        <authorList>
            <person name="Haridas S."/>
            <person name="Albert R."/>
            <person name="Binder M."/>
            <person name="Bloem J."/>
            <person name="Labutti K."/>
            <person name="Salamov A."/>
            <person name="Andreopoulos B."/>
            <person name="Baker S."/>
            <person name="Barry K."/>
            <person name="Bills G."/>
            <person name="Bluhm B."/>
            <person name="Cannon C."/>
            <person name="Castanera R."/>
            <person name="Culley D."/>
            <person name="Daum C."/>
            <person name="Ezra D."/>
            <person name="Gonzalez J."/>
            <person name="Henrissat B."/>
            <person name="Kuo A."/>
            <person name="Liang C."/>
            <person name="Lipzen A."/>
            <person name="Lutzoni F."/>
            <person name="Magnuson J."/>
            <person name="Mondo S."/>
            <person name="Nolan M."/>
            <person name="Ohm R."/>
            <person name="Pangilinan J."/>
            <person name="Park H.-J."/>
            <person name="Ramirez L."/>
            <person name="Alfaro M."/>
            <person name="Sun H."/>
            <person name="Tritt A."/>
            <person name="Yoshinaga Y."/>
            <person name="Zwiers L.-H."/>
            <person name="Turgeon B."/>
            <person name="Goodwin S."/>
            <person name="Spatafora J."/>
            <person name="Crous P."/>
            <person name="Grigoriev I."/>
        </authorList>
    </citation>
    <scope>NUCLEOTIDE SEQUENCE</scope>
    <source>
        <strain evidence="5">CBS 110217</strain>
    </source>
</reference>
<keyword evidence="6" id="KW-1185">Reference proteome</keyword>
<dbReference type="CDD" id="cd03445">
    <property type="entry name" value="Thioesterase_II_repeat2"/>
    <property type="match status" value="1"/>
</dbReference>
<dbReference type="PANTHER" id="PTHR11066:SF35">
    <property type="entry name" value="ACYL-COA THIOESTERASE II"/>
    <property type="match status" value="1"/>
</dbReference>
<dbReference type="GO" id="GO:0006637">
    <property type="term" value="P:acyl-CoA metabolic process"/>
    <property type="evidence" value="ECO:0007669"/>
    <property type="project" value="InterPro"/>
</dbReference>
<dbReference type="EMBL" id="ML978316">
    <property type="protein sequence ID" value="KAF2023945.1"/>
    <property type="molecule type" value="Genomic_DNA"/>
</dbReference>
<dbReference type="Pfam" id="PF20789">
    <property type="entry name" value="4HBT_3C"/>
    <property type="match status" value="1"/>
</dbReference>
<dbReference type="Proteomes" id="UP000799777">
    <property type="component" value="Unassembled WGS sequence"/>
</dbReference>
<dbReference type="InterPro" id="IPR003703">
    <property type="entry name" value="Acyl_CoA_thio"/>
</dbReference>
<proteinExistence type="inferred from homology"/>
<name>A0A9P4GYP7_9PLEO</name>
<evidence type="ECO:0000313" key="6">
    <source>
        <dbReference type="Proteomes" id="UP000799777"/>
    </source>
</evidence>
<dbReference type="Pfam" id="PF13622">
    <property type="entry name" value="4HBT_3"/>
    <property type="match status" value="1"/>
</dbReference>